<protein>
    <recommendedName>
        <fullName evidence="5">acylaminoacyl-peptidase</fullName>
        <ecNumber evidence="5">3.4.19.1</ecNumber>
    </recommendedName>
</protein>
<dbReference type="SUPFAM" id="SSF53474">
    <property type="entry name" value="alpha/beta-Hydrolases"/>
    <property type="match status" value="1"/>
</dbReference>
<feature type="domain" description="Peptidase S9 prolyl oligopeptidase catalytic" evidence="8">
    <location>
        <begin position="547"/>
        <end position="764"/>
    </location>
</feature>
<evidence type="ECO:0000259" key="8">
    <source>
        <dbReference type="Pfam" id="PF00326"/>
    </source>
</evidence>
<dbReference type="InterPro" id="IPR001375">
    <property type="entry name" value="Peptidase_S9_cat"/>
</dbReference>
<dbReference type="InterPro" id="IPR045550">
    <property type="entry name" value="AARE_N"/>
</dbReference>
<dbReference type="EMBL" id="JBEAFC010000011">
    <property type="protein sequence ID" value="KAL1535764.1"/>
    <property type="molecule type" value="Genomic_DNA"/>
</dbReference>
<dbReference type="AlphaFoldDB" id="A0ABD1FXR6"/>
<comment type="subcellular location">
    <subcellularLocation>
        <location evidence="2">Cytoplasm</location>
    </subcellularLocation>
</comment>
<dbReference type="FunFam" id="3.40.50.1820:FF:000146">
    <property type="entry name" value="Acylamino-acid-releasing enzyme"/>
    <property type="match status" value="1"/>
</dbReference>
<evidence type="ECO:0000256" key="3">
    <source>
        <dbReference type="ARBA" id="ARBA00010040"/>
    </source>
</evidence>
<dbReference type="Pfam" id="PF00326">
    <property type="entry name" value="Peptidase_S9"/>
    <property type="match status" value="1"/>
</dbReference>
<feature type="domain" description="Acylamino-acid-releasing enzyme N-terminal" evidence="9">
    <location>
        <begin position="274"/>
        <end position="482"/>
    </location>
</feature>
<dbReference type="Proteomes" id="UP001567538">
    <property type="component" value="Unassembled WGS sequence"/>
</dbReference>
<dbReference type="PANTHER" id="PTHR42776:SF4">
    <property type="entry name" value="ACYLAMINO-ACID-RELEASING ENZYME"/>
    <property type="match status" value="1"/>
</dbReference>
<evidence type="ECO:0000259" key="9">
    <source>
        <dbReference type="Pfam" id="PF19283"/>
    </source>
</evidence>
<feature type="domain" description="Acylamino-acid-releasing enzyme N-terminal" evidence="9">
    <location>
        <begin position="42"/>
        <end position="272"/>
    </location>
</feature>
<evidence type="ECO:0000313" key="11">
    <source>
        <dbReference type="Proteomes" id="UP001567538"/>
    </source>
</evidence>
<accession>A0ABD1FXR6</accession>
<dbReference type="PROSITE" id="PS00708">
    <property type="entry name" value="PRO_ENDOPEP_SER"/>
    <property type="match status" value="1"/>
</dbReference>
<dbReference type="Pfam" id="PF19283">
    <property type="entry name" value="APEH_N"/>
    <property type="match status" value="2"/>
</dbReference>
<comment type="subunit">
    <text evidence="4">Homotetramer.</text>
</comment>
<keyword evidence="6" id="KW-0963">Cytoplasm</keyword>
<gene>
    <name evidence="10" type="ORF">AAHA92_28501</name>
</gene>
<dbReference type="EC" id="3.4.19.1" evidence="5"/>
<evidence type="ECO:0000313" key="10">
    <source>
        <dbReference type="EMBL" id="KAL1535764.1"/>
    </source>
</evidence>
<keyword evidence="11" id="KW-1185">Reference proteome</keyword>
<evidence type="ECO:0000256" key="2">
    <source>
        <dbReference type="ARBA" id="ARBA00004496"/>
    </source>
</evidence>
<sequence>MNMIEGEGQHLLSTFNILTRNIAVESAMDHGAEGIPTKRIPLDEATEEEYASMSKLLQEFTTIPTIDKAWIFESKSEDASTAMFLISQPHLLSNKRRKSILTTHISGKVDSSVSFHWAPFPIEMAGVSAIVPSPSGSKLLLVRNSEGEHSSACFEIWGPSQLKKEFPVPCSIHGPVYTDGWLEGISWNSNETFIAYVAEAPEHPKPTFNTFGLKKEDHNSWKGQGDWEEDWGETYSGKKQPALFVLDANSGEIRGVAVTGAGRELCVGQKVWYQYCYNRPSALYAVEAPSFESDTSTTRSDAAKDPVIIELTHSINSAFFPRFSPDGKSLVFLSAKTSVNSGAHSATQSLHKIEWPSNGKLDPLTVADVVPVIMCPEDGCFPGLYCSSLLCNPWLSDGHTMVLSSAWGSVQTILSVNILTGHVSRITPRSSKSSWDALAVASDNVISVCSSPVSIPEIKYGSLVRKWRWWDVSSPIQCSDKVSLLLASQQFDIMSIPVKDVSENLAKGACKPFEAIYVSSRHRKSSKLTDPLVVFLHGGPHTVSLASFSKSLAFLSSLGYSLLIVNYRGSLGFGEEALQSLPGNIGSQDVSDVLTALDAVIDKGLADPSKIFVLGGSHGGFLTTHLIGQAPEKFAAAATRNPLCNIPLLFGTSDIPDWCFTEVFGSEQRPTFTESPSAEHLALFYSKSPIAHVSKVKTPTIFLLGARDLRLPICNGIQYARALRERGVETKVIVFPNDEHSIDRPQSDYESYLNIGIWFHKHCKP</sequence>
<dbReference type="GO" id="GO:0005737">
    <property type="term" value="C:cytoplasm"/>
    <property type="evidence" value="ECO:0007669"/>
    <property type="project" value="UniProtKB-SubCell"/>
</dbReference>
<evidence type="ECO:0000256" key="6">
    <source>
        <dbReference type="ARBA" id="ARBA00022490"/>
    </source>
</evidence>
<organism evidence="10 11">
    <name type="scientific">Salvia divinorum</name>
    <name type="common">Maria pastora</name>
    <name type="synonym">Diviner's sage</name>
    <dbReference type="NCBI Taxonomy" id="28513"/>
    <lineage>
        <taxon>Eukaryota</taxon>
        <taxon>Viridiplantae</taxon>
        <taxon>Streptophyta</taxon>
        <taxon>Embryophyta</taxon>
        <taxon>Tracheophyta</taxon>
        <taxon>Spermatophyta</taxon>
        <taxon>Magnoliopsida</taxon>
        <taxon>eudicotyledons</taxon>
        <taxon>Gunneridae</taxon>
        <taxon>Pentapetalae</taxon>
        <taxon>asterids</taxon>
        <taxon>lamiids</taxon>
        <taxon>Lamiales</taxon>
        <taxon>Lamiaceae</taxon>
        <taxon>Nepetoideae</taxon>
        <taxon>Mentheae</taxon>
        <taxon>Salviinae</taxon>
        <taxon>Salvia</taxon>
        <taxon>Salvia subgen. Calosphace</taxon>
    </lineage>
</organism>
<comment type="catalytic activity">
    <reaction evidence="1">
        <text>Cleavage of an N-acetyl or N-formyl amino acid from the N-terminus of a polypeptide.</text>
        <dbReference type="EC" id="3.4.19.1"/>
    </reaction>
</comment>
<reference evidence="10 11" key="1">
    <citation type="submission" date="2024-06" db="EMBL/GenBank/DDBJ databases">
        <title>A chromosome level genome sequence of Diviner's sage (Salvia divinorum).</title>
        <authorList>
            <person name="Ford S.A."/>
            <person name="Ro D.-K."/>
            <person name="Ness R.W."/>
            <person name="Phillips M.A."/>
        </authorList>
    </citation>
    <scope>NUCLEOTIDE SEQUENCE [LARGE SCALE GENOMIC DNA]</scope>
    <source>
        <strain evidence="10">SAF-2024a</strain>
        <tissue evidence="10">Leaf</tissue>
    </source>
</reference>
<evidence type="ECO:0000256" key="5">
    <source>
        <dbReference type="ARBA" id="ARBA00012917"/>
    </source>
</evidence>
<proteinExistence type="inferred from homology"/>
<evidence type="ECO:0000256" key="4">
    <source>
        <dbReference type="ARBA" id="ARBA00011881"/>
    </source>
</evidence>
<dbReference type="GO" id="GO:0008242">
    <property type="term" value="F:omega peptidase activity"/>
    <property type="evidence" value="ECO:0007669"/>
    <property type="project" value="UniProtKB-EC"/>
</dbReference>
<keyword evidence="7 10" id="KW-0378">Hydrolase</keyword>
<dbReference type="InterPro" id="IPR002471">
    <property type="entry name" value="Pept_S9_AS"/>
</dbReference>
<comment type="similarity">
    <text evidence="3">Belongs to the peptidase S9C family.</text>
</comment>
<comment type="caution">
    <text evidence="10">The sequence shown here is derived from an EMBL/GenBank/DDBJ whole genome shotgun (WGS) entry which is preliminary data.</text>
</comment>
<name>A0ABD1FXR6_SALDI</name>
<evidence type="ECO:0000256" key="7">
    <source>
        <dbReference type="ARBA" id="ARBA00022801"/>
    </source>
</evidence>
<dbReference type="Gene3D" id="3.40.50.1820">
    <property type="entry name" value="alpha/beta hydrolase"/>
    <property type="match status" value="1"/>
</dbReference>
<dbReference type="InterPro" id="IPR029058">
    <property type="entry name" value="AB_hydrolase_fold"/>
</dbReference>
<evidence type="ECO:0000256" key="1">
    <source>
        <dbReference type="ARBA" id="ARBA00000721"/>
    </source>
</evidence>
<dbReference type="SUPFAM" id="SSF82171">
    <property type="entry name" value="DPP6 N-terminal domain-like"/>
    <property type="match status" value="1"/>
</dbReference>
<dbReference type="PANTHER" id="PTHR42776">
    <property type="entry name" value="SERINE PEPTIDASE S9 FAMILY MEMBER"/>
    <property type="match status" value="1"/>
</dbReference>